<gene>
    <name evidence="2" type="ORF">B0T16DRAFT_338662</name>
</gene>
<proteinExistence type="predicted"/>
<feature type="compositionally biased region" description="Pro residues" evidence="1">
    <location>
        <begin position="122"/>
        <end position="134"/>
    </location>
</feature>
<dbReference type="PANTHER" id="PTHR33112:SF9">
    <property type="entry name" value="HETEROKARYON INCOMPATIBILITY DOMAIN-CONTAINING PROTEIN"/>
    <property type="match status" value="1"/>
</dbReference>
<evidence type="ECO:0000256" key="1">
    <source>
        <dbReference type="SAM" id="MobiDB-lite"/>
    </source>
</evidence>
<dbReference type="PANTHER" id="PTHR33112">
    <property type="entry name" value="DOMAIN PROTEIN, PUTATIVE-RELATED"/>
    <property type="match status" value="1"/>
</dbReference>
<name>A0AA39XTA8_9PEZI</name>
<dbReference type="EMBL" id="JAULSV010000007">
    <property type="protein sequence ID" value="KAK0639729.1"/>
    <property type="molecule type" value="Genomic_DNA"/>
</dbReference>
<sequence length="472" mass="52497">MADYYQGALMTVVASSASPEHGLFPPKISSVPTLARLPYRNRNGQKQGFFYVSSYNLDMDKQYQEHVQKSELLTRGWVFQEWLLSQRIVYFTPSGMFMECKSQAPQNERGEGTELWKDEEPPPGPTDDPAPPPSQDQLYSQKMSFALNTTTASGISRLWYDIVETYSGLALTKPSDRVVALSGIAKEFRVALDAPCSPLPTPASEIVQQQNLSYLSGNWFWDIHESLLWQQNPGEKGPPTKIPGFPSWSWTSASCPITWERANASRSSYLEAEILAVTNAEGVRFICQSSTNQSPVPTATTAAARLRLMNPSPRAFDVNTRIATLRINASLLWVVARERFSLGADNTSLSIAHTLSGCKETDGPWSQRSFWRKICSMEKQAEICGWGSFEHADYHGENLGQEVVAVLVSTTSVSGGGYSLGYIWPWHTVYNVVFVRGVEGVGSYERIGVGKLFGKEVEEGYRMAGRRVVELV</sequence>
<reference evidence="2" key="1">
    <citation type="submission" date="2023-06" db="EMBL/GenBank/DDBJ databases">
        <title>Genome-scale phylogeny and comparative genomics of the fungal order Sordariales.</title>
        <authorList>
            <consortium name="Lawrence Berkeley National Laboratory"/>
            <person name="Hensen N."/>
            <person name="Bonometti L."/>
            <person name="Westerberg I."/>
            <person name="Brannstrom I.O."/>
            <person name="Guillou S."/>
            <person name="Cros-Aarteil S."/>
            <person name="Calhoun S."/>
            <person name="Haridas S."/>
            <person name="Kuo A."/>
            <person name="Mondo S."/>
            <person name="Pangilinan J."/>
            <person name="Riley R."/>
            <person name="Labutti K."/>
            <person name="Andreopoulos B."/>
            <person name="Lipzen A."/>
            <person name="Chen C."/>
            <person name="Yanf M."/>
            <person name="Daum C."/>
            <person name="Ng V."/>
            <person name="Clum A."/>
            <person name="Steindorff A."/>
            <person name="Ohm R."/>
            <person name="Martin F."/>
            <person name="Silar P."/>
            <person name="Natvig D."/>
            <person name="Lalanne C."/>
            <person name="Gautier V."/>
            <person name="Ament-Velasquez S.L."/>
            <person name="Kruys A."/>
            <person name="Hutchinson M.I."/>
            <person name="Powell A.J."/>
            <person name="Barry K."/>
            <person name="Miller A.N."/>
            <person name="Grigoriev I.V."/>
            <person name="Debuchy R."/>
            <person name="Gladieux P."/>
            <person name="Thoren M.H."/>
            <person name="Johannesson H."/>
        </authorList>
    </citation>
    <scope>NUCLEOTIDE SEQUENCE</scope>
    <source>
        <strain evidence="2">SMH2532-1</strain>
    </source>
</reference>
<comment type="caution">
    <text evidence="2">The sequence shown here is derived from an EMBL/GenBank/DDBJ whole genome shotgun (WGS) entry which is preliminary data.</text>
</comment>
<feature type="compositionally biased region" description="Basic and acidic residues" evidence="1">
    <location>
        <begin position="108"/>
        <end position="120"/>
    </location>
</feature>
<evidence type="ECO:0000313" key="3">
    <source>
        <dbReference type="Proteomes" id="UP001174936"/>
    </source>
</evidence>
<evidence type="ECO:0008006" key="4">
    <source>
        <dbReference type="Google" id="ProtNLM"/>
    </source>
</evidence>
<evidence type="ECO:0000313" key="2">
    <source>
        <dbReference type="EMBL" id="KAK0639729.1"/>
    </source>
</evidence>
<dbReference type="Proteomes" id="UP001174936">
    <property type="component" value="Unassembled WGS sequence"/>
</dbReference>
<accession>A0AA39XTA8</accession>
<keyword evidence="3" id="KW-1185">Reference proteome</keyword>
<protein>
    <recommendedName>
        <fullName evidence="4">Heterokaryon incompatibility domain-containing protein</fullName>
    </recommendedName>
</protein>
<feature type="region of interest" description="Disordered" evidence="1">
    <location>
        <begin position="103"/>
        <end position="136"/>
    </location>
</feature>
<dbReference type="AlphaFoldDB" id="A0AA39XTA8"/>
<organism evidence="2 3">
    <name type="scientific">Cercophora newfieldiana</name>
    <dbReference type="NCBI Taxonomy" id="92897"/>
    <lineage>
        <taxon>Eukaryota</taxon>
        <taxon>Fungi</taxon>
        <taxon>Dikarya</taxon>
        <taxon>Ascomycota</taxon>
        <taxon>Pezizomycotina</taxon>
        <taxon>Sordariomycetes</taxon>
        <taxon>Sordariomycetidae</taxon>
        <taxon>Sordariales</taxon>
        <taxon>Lasiosphaeriaceae</taxon>
        <taxon>Cercophora</taxon>
    </lineage>
</organism>